<evidence type="ECO:0000313" key="3">
    <source>
        <dbReference type="EMBL" id="KCZ88839.1"/>
    </source>
</evidence>
<feature type="transmembrane region" description="Helical" evidence="2">
    <location>
        <begin position="46"/>
        <end position="63"/>
    </location>
</feature>
<dbReference type="AlphaFoldDB" id="A0A059FDZ3"/>
<dbReference type="EMBL" id="ARYK01000009">
    <property type="protein sequence ID" value="KCZ88839.1"/>
    <property type="molecule type" value="Genomic_DNA"/>
</dbReference>
<organism evidence="3 4">
    <name type="scientific">Hyphomonas johnsonii MHS-2</name>
    <dbReference type="NCBI Taxonomy" id="1280950"/>
    <lineage>
        <taxon>Bacteria</taxon>
        <taxon>Pseudomonadati</taxon>
        <taxon>Pseudomonadota</taxon>
        <taxon>Alphaproteobacteria</taxon>
        <taxon>Hyphomonadales</taxon>
        <taxon>Hyphomonadaceae</taxon>
        <taxon>Hyphomonas</taxon>
    </lineage>
</organism>
<feature type="region of interest" description="Disordered" evidence="1">
    <location>
        <begin position="158"/>
        <end position="178"/>
    </location>
</feature>
<dbReference type="PATRIC" id="fig|1280950.3.peg.3015"/>
<dbReference type="eggNOG" id="COG3152">
    <property type="taxonomic scope" value="Bacteria"/>
</dbReference>
<protein>
    <recommendedName>
        <fullName evidence="5">Transmembrane protein</fullName>
    </recommendedName>
</protein>
<keyword evidence="2" id="KW-1133">Transmembrane helix</keyword>
<feature type="transmembrane region" description="Helical" evidence="2">
    <location>
        <begin position="70"/>
        <end position="95"/>
    </location>
</feature>
<dbReference type="Pfam" id="PF05656">
    <property type="entry name" value="DUF805"/>
    <property type="match status" value="1"/>
</dbReference>
<feature type="transmembrane region" description="Helical" evidence="2">
    <location>
        <begin position="134"/>
        <end position="153"/>
    </location>
</feature>
<dbReference type="InterPro" id="IPR008523">
    <property type="entry name" value="DUF805"/>
</dbReference>
<accession>A0A059FDZ3</accession>
<name>A0A059FDZ3_9PROT</name>
<comment type="caution">
    <text evidence="3">The sequence shown here is derived from an EMBL/GenBank/DDBJ whole genome shotgun (WGS) entry which is preliminary data.</text>
</comment>
<proteinExistence type="predicted"/>
<dbReference type="OrthoDB" id="9812349at2"/>
<keyword evidence="2" id="KW-0812">Transmembrane</keyword>
<evidence type="ECO:0000256" key="2">
    <source>
        <dbReference type="SAM" id="Phobius"/>
    </source>
</evidence>
<keyword evidence="2" id="KW-0472">Membrane</keyword>
<reference evidence="3 4" key="1">
    <citation type="journal article" date="2014" name="Antonie Van Leeuwenhoek">
        <title>Hyphomonas beringensis sp. nov. and Hyphomonas chukchiensis sp. nov., isolated from surface seawater of the Bering Sea and Chukchi Sea.</title>
        <authorList>
            <person name="Li C."/>
            <person name="Lai Q."/>
            <person name="Li G."/>
            <person name="Dong C."/>
            <person name="Wang J."/>
            <person name="Liao Y."/>
            <person name="Shao Z."/>
        </authorList>
    </citation>
    <scope>NUCLEOTIDE SEQUENCE [LARGE SCALE GENOMIC DNA]</scope>
    <source>
        <strain evidence="3 4">MHS-2</strain>
    </source>
</reference>
<dbReference type="STRING" id="1280950.HJO_15019"/>
<dbReference type="Proteomes" id="UP000025171">
    <property type="component" value="Unassembled WGS sequence"/>
</dbReference>
<sequence>MDIKTVLFNPNGRIGPREFGQGLILLTGAMMIIQILLALVSPAFGVLQWAIVFSYVCVFGKRLHDAGQSAWLYLAFLVGYFVVSTVFSALLMPILSPDALAMRGDFEKLAEAGDFAAAFEEIAKNAAELARESVVTTLVSFLLASGTLGLIAGRLPSDPSTNRYGPPPNGPDQANTYS</sequence>
<gene>
    <name evidence="3" type="ORF">HJO_15019</name>
</gene>
<evidence type="ECO:0008006" key="5">
    <source>
        <dbReference type="Google" id="ProtNLM"/>
    </source>
</evidence>
<dbReference type="GO" id="GO:0016020">
    <property type="term" value="C:membrane"/>
    <property type="evidence" value="ECO:0007669"/>
    <property type="project" value="InterPro"/>
</dbReference>
<dbReference type="RefSeq" id="WP_035618512.1">
    <property type="nucleotide sequence ID" value="NZ_ARYK01000009.1"/>
</dbReference>
<evidence type="ECO:0000313" key="4">
    <source>
        <dbReference type="Proteomes" id="UP000025171"/>
    </source>
</evidence>
<keyword evidence="4" id="KW-1185">Reference proteome</keyword>
<evidence type="ECO:0000256" key="1">
    <source>
        <dbReference type="SAM" id="MobiDB-lite"/>
    </source>
</evidence>